<dbReference type="AlphaFoldDB" id="A0AA38HV48"/>
<dbReference type="GO" id="GO:0008270">
    <property type="term" value="F:zinc ion binding"/>
    <property type="evidence" value="ECO:0007669"/>
    <property type="project" value="UniProtKB-KW"/>
</dbReference>
<accession>A0AA38HV48</accession>
<evidence type="ECO:0000256" key="3">
    <source>
        <dbReference type="ARBA" id="ARBA00022771"/>
    </source>
</evidence>
<dbReference type="Gene3D" id="3.30.160.60">
    <property type="entry name" value="Classic Zinc Finger"/>
    <property type="match status" value="3"/>
</dbReference>
<keyword evidence="2" id="KW-0677">Repeat</keyword>
<gene>
    <name evidence="6" type="ORF">Zmor_022300</name>
</gene>
<dbReference type="Proteomes" id="UP001168821">
    <property type="component" value="Unassembled WGS sequence"/>
</dbReference>
<dbReference type="InterPro" id="IPR036236">
    <property type="entry name" value="Znf_C2H2_sf"/>
</dbReference>
<dbReference type="InterPro" id="IPR050688">
    <property type="entry name" value="Zinc_finger/UBP_domain"/>
</dbReference>
<dbReference type="GO" id="GO:0045944">
    <property type="term" value="P:positive regulation of transcription by RNA polymerase II"/>
    <property type="evidence" value="ECO:0007669"/>
    <property type="project" value="TreeGrafter"/>
</dbReference>
<dbReference type="PROSITE" id="PS00028">
    <property type="entry name" value="ZINC_FINGER_C2H2_1"/>
    <property type="match status" value="1"/>
</dbReference>
<evidence type="ECO:0000259" key="5">
    <source>
        <dbReference type="PROSITE" id="PS00028"/>
    </source>
</evidence>
<organism evidence="6 7">
    <name type="scientific">Zophobas morio</name>
    <dbReference type="NCBI Taxonomy" id="2755281"/>
    <lineage>
        <taxon>Eukaryota</taxon>
        <taxon>Metazoa</taxon>
        <taxon>Ecdysozoa</taxon>
        <taxon>Arthropoda</taxon>
        <taxon>Hexapoda</taxon>
        <taxon>Insecta</taxon>
        <taxon>Pterygota</taxon>
        <taxon>Neoptera</taxon>
        <taxon>Endopterygota</taxon>
        <taxon>Coleoptera</taxon>
        <taxon>Polyphaga</taxon>
        <taxon>Cucujiformia</taxon>
        <taxon>Tenebrionidae</taxon>
        <taxon>Zophobas</taxon>
    </lineage>
</organism>
<proteinExistence type="predicted"/>
<name>A0AA38HV48_9CUCU</name>
<dbReference type="SMART" id="SM00355">
    <property type="entry name" value="ZnF_C2H2"/>
    <property type="match status" value="6"/>
</dbReference>
<evidence type="ECO:0000256" key="1">
    <source>
        <dbReference type="ARBA" id="ARBA00022723"/>
    </source>
</evidence>
<keyword evidence="1" id="KW-0479">Metal-binding</keyword>
<keyword evidence="3" id="KW-0863">Zinc-finger</keyword>
<evidence type="ECO:0000313" key="6">
    <source>
        <dbReference type="EMBL" id="KAJ3644578.1"/>
    </source>
</evidence>
<keyword evidence="7" id="KW-1185">Reference proteome</keyword>
<reference evidence="6" key="1">
    <citation type="journal article" date="2023" name="G3 (Bethesda)">
        <title>Whole genome assemblies of Zophobas morio and Tenebrio molitor.</title>
        <authorList>
            <person name="Kaur S."/>
            <person name="Stinson S.A."/>
            <person name="diCenzo G.C."/>
        </authorList>
    </citation>
    <scope>NUCLEOTIDE SEQUENCE</scope>
    <source>
        <strain evidence="6">QUZm001</strain>
    </source>
</reference>
<feature type="domain" description="C2H2-type" evidence="5">
    <location>
        <begin position="135"/>
        <end position="156"/>
    </location>
</feature>
<keyword evidence="4" id="KW-0862">Zinc</keyword>
<evidence type="ECO:0000256" key="2">
    <source>
        <dbReference type="ARBA" id="ARBA00022737"/>
    </source>
</evidence>
<dbReference type="InterPro" id="IPR013087">
    <property type="entry name" value="Znf_C2H2_type"/>
</dbReference>
<sequence length="257" mass="30547">MHLCPFCCFESKCETILNNHMNIHGGNLFLLDELEENLPPANCSCDSCRSEQFQLDEFPDLPNSIRVESEEELLLLPDEINENTILVDPVRFEPNFQKRWFKCDQCKYKSRHGDNLRRHLIIKHGDGTVIPWYYCDYCPHKCKQKSAMTVHIKHRHLADDEIDWFYCDVCSYRSKTKSSMGNHKTGHVQPEHVKWHQCSHCEYKARNRSRLNKHKSELHSKPGEINWLKCQYCLMYVTRRNSSLKLHIRRKHSAFLK</sequence>
<dbReference type="PANTHER" id="PTHR24403">
    <property type="entry name" value="ZINC FINGER PROTEIN"/>
    <property type="match status" value="1"/>
</dbReference>
<dbReference type="EMBL" id="JALNTZ010000007">
    <property type="protein sequence ID" value="KAJ3644578.1"/>
    <property type="molecule type" value="Genomic_DNA"/>
</dbReference>
<comment type="caution">
    <text evidence="6">The sequence shown here is derived from an EMBL/GenBank/DDBJ whole genome shotgun (WGS) entry which is preliminary data.</text>
</comment>
<dbReference type="SUPFAM" id="SSF57667">
    <property type="entry name" value="beta-beta-alpha zinc fingers"/>
    <property type="match status" value="1"/>
</dbReference>
<protein>
    <recommendedName>
        <fullName evidence="5">C2H2-type domain-containing protein</fullName>
    </recommendedName>
</protein>
<evidence type="ECO:0000313" key="7">
    <source>
        <dbReference type="Proteomes" id="UP001168821"/>
    </source>
</evidence>
<dbReference type="PANTHER" id="PTHR24403:SF67">
    <property type="entry name" value="FI01116P-RELATED"/>
    <property type="match status" value="1"/>
</dbReference>
<dbReference type="GO" id="GO:0005634">
    <property type="term" value="C:nucleus"/>
    <property type="evidence" value="ECO:0007669"/>
    <property type="project" value="TreeGrafter"/>
</dbReference>
<evidence type="ECO:0000256" key="4">
    <source>
        <dbReference type="ARBA" id="ARBA00022833"/>
    </source>
</evidence>